<comment type="caution">
    <text evidence="2">The sequence shown here is derived from an EMBL/GenBank/DDBJ whole genome shotgun (WGS) entry which is preliminary data.</text>
</comment>
<dbReference type="EMBL" id="MTKO01000028">
    <property type="protein sequence ID" value="RWX47724.1"/>
    <property type="molecule type" value="Genomic_DNA"/>
</dbReference>
<sequence length="42" mass="4886">MRFDKSCDVECRGFFWGSLSLSLFFSRFGSLAIDIKFLMQAK</sequence>
<evidence type="ECO:0000313" key="3">
    <source>
        <dbReference type="Proteomes" id="UP000287853"/>
    </source>
</evidence>
<feature type="transmembrane region" description="Helical" evidence="1">
    <location>
        <begin position="14"/>
        <end position="33"/>
    </location>
</feature>
<name>A0A3S3R9Y6_9BACT</name>
<reference evidence="2 3" key="1">
    <citation type="submission" date="2017-01" db="EMBL/GenBank/DDBJ databases">
        <title>The cable genome- insights into the physiology and evolution of filamentous bacteria capable of sulfide oxidation via long distance electron transfer.</title>
        <authorList>
            <person name="Schreiber L."/>
            <person name="Bjerg J.T."/>
            <person name="Boggild A."/>
            <person name="Van De Vossenberg J."/>
            <person name="Meysman F."/>
            <person name="Nielsen L.P."/>
            <person name="Schramm A."/>
            <person name="Kjeldsen K.U."/>
        </authorList>
    </citation>
    <scope>NUCLEOTIDE SEQUENCE [LARGE SCALE GENOMIC DNA]</scope>
    <source>
        <strain evidence="2">MCF</strain>
    </source>
</reference>
<gene>
    <name evidence="2" type="ORF">H206_06961</name>
</gene>
<evidence type="ECO:0000256" key="1">
    <source>
        <dbReference type="SAM" id="Phobius"/>
    </source>
</evidence>
<evidence type="ECO:0000313" key="2">
    <source>
        <dbReference type="EMBL" id="RWX47724.1"/>
    </source>
</evidence>
<dbReference type="Proteomes" id="UP000287853">
    <property type="component" value="Unassembled WGS sequence"/>
</dbReference>
<keyword evidence="1" id="KW-1133">Transmembrane helix</keyword>
<keyword evidence="3" id="KW-1185">Reference proteome</keyword>
<protein>
    <submittedName>
        <fullName evidence="2">Uncharacterized protein</fullName>
    </submittedName>
</protein>
<keyword evidence="1" id="KW-0472">Membrane</keyword>
<proteinExistence type="predicted"/>
<dbReference type="AlphaFoldDB" id="A0A3S3R9Y6"/>
<organism evidence="2 3">
    <name type="scientific">Candidatus Electrothrix aarhusensis</name>
    <dbReference type="NCBI Taxonomy" id="1859131"/>
    <lineage>
        <taxon>Bacteria</taxon>
        <taxon>Pseudomonadati</taxon>
        <taxon>Thermodesulfobacteriota</taxon>
        <taxon>Desulfobulbia</taxon>
        <taxon>Desulfobulbales</taxon>
        <taxon>Desulfobulbaceae</taxon>
        <taxon>Candidatus Electrothrix</taxon>
    </lineage>
</organism>
<accession>A0A3S3R9Y6</accession>
<keyword evidence="1" id="KW-0812">Transmembrane</keyword>